<dbReference type="Gene3D" id="1.10.1070.11">
    <property type="entry name" value="Phosphatidylinositol 3-/4-kinase, catalytic domain"/>
    <property type="match status" value="1"/>
</dbReference>
<dbReference type="Pfam" id="PF02260">
    <property type="entry name" value="FATC"/>
    <property type="match status" value="1"/>
</dbReference>
<keyword evidence="8" id="KW-0418">Kinase</keyword>
<dbReference type="PROSITE" id="PS00916">
    <property type="entry name" value="PI3_4_KINASE_2"/>
    <property type="match status" value="1"/>
</dbReference>
<keyword evidence="17" id="KW-1185">Reference proteome</keyword>
<keyword evidence="4" id="KW-0723">Serine/threonine-protein kinase</keyword>
<dbReference type="InterPro" id="IPR000403">
    <property type="entry name" value="PI3/4_kinase_cat_dom"/>
</dbReference>
<keyword evidence="9" id="KW-0067">ATP-binding</keyword>
<dbReference type="Pfam" id="PF00454">
    <property type="entry name" value="PI3_PI4_kinase"/>
    <property type="match status" value="1"/>
</dbReference>
<accession>A0ABQ8JLY1</accession>
<keyword evidence="12" id="KW-0175">Coiled coil</keyword>
<protein>
    <recommendedName>
        <fullName evidence="11">Serine/threonine-protein kinase ATR</fullName>
        <ecNumber evidence="3">2.7.11.1</ecNumber>
    </recommendedName>
</protein>
<dbReference type="SMART" id="SM00146">
    <property type="entry name" value="PI3Kc"/>
    <property type="match status" value="1"/>
</dbReference>
<comment type="caution">
    <text evidence="16">The sequence shown here is derived from an EMBL/GenBank/DDBJ whole genome shotgun (WGS) entry which is preliminary data.</text>
</comment>
<dbReference type="PANTHER" id="PTHR11139:SF69">
    <property type="entry name" value="SERINE_THREONINE-PROTEIN KINASE ATR"/>
    <property type="match status" value="1"/>
</dbReference>
<evidence type="ECO:0000313" key="17">
    <source>
        <dbReference type="Proteomes" id="UP000887458"/>
    </source>
</evidence>
<evidence type="ECO:0000256" key="7">
    <source>
        <dbReference type="ARBA" id="ARBA00022763"/>
    </source>
</evidence>
<evidence type="ECO:0000256" key="8">
    <source>
        <dbReference type="ARBA" id="ARBA00022777"/>
    </source>
</evidence>
<dbReference type="InterPro" id="IPR003152">
    <property type="entry name" value="FATC_dom"/>
</dbReference>
<sequence>MEQIRTAKRLAEYNSASYAMKKLFPLFTDHTSLNGRTTTLLGCTNPEFNTQNVSNGNCISTQKIENFLKNDQRLLAGVGVGGGENLKKMKLSASQEIQFIDRCDQIKRFLLNERNENLNFDHDFMDIEFRNYRQIFKHSTMNSKDLRKLSIMKMDEFFDQQIKSTMLFSEFLQSFIYMLYHSIIIPRLKSNPIQETTMESFNHINNEEFLSQIFSSSQRHSSLNCSGSNFFDLQQEFNEIKQRINQLRTPESFFIVCYHSITLNIRLSFLLLPGLFIFSLGCLNDSNQQKFAEKFHQMIVEKFLSNTAMFSGGNELGIMFTDFICSLYDILIEWIRKRRLAHSLVIGSKFLRNRTIRQLDHEYYGIKLWLKQIDPILLARLCCQSKNYSRSLKYLENFCQNSNANASANPNNDGDDEMITSSTQQQQQRGQQQNSSSNEFIRKHFQLYVDIYYGLDDLETLQGLIRNQIDDSNNSQSSSYQRFLYQQFHQSLLNNNILEQLIYGNRLLRLMKTTDEDQQPATSEFDLLTLQEKFFHSMLNIEQSSLPSWILSDNKSNDLNHQATLNQWDLSIRNQLTTTTTLNSGIDEIIQAMYQQKSPFIIDSKLSDIRQTFLIHLNSSLLTNSYTAYNRTYNQSILQLHLLYDLQQFITIIYNRLLLLDDQQQQQQNIDNLNNDNQQQQQSIKQLENSINEILIEWRNRNQLIDNLQQRQQLMNVQCLLIRLFLRYEQQIGQQICCKLLKELFHFEHDSIRCSLRTGRFDRIMISLAETYHIRDELKQRQQRSTDDSSSLWKISENESVDFLLDHSQVLWNQNQKTESIELLKTELENRYHSIQRQCYLESLKNFTPMPEQDLYNLSNLFDLNLTRSQINQMSGGNSCGTFLSSLIDNENRNNIRASSRSRTNNSTTTANNDQTIQFDDLITEENLMNFSKIQLQIAKYSEYSGRLNLHALIILYKSITISCPRWEEAHFHLAMFYRRLYRQYQNASPLLDSKTKFLFGKPNEILDLKARTIKSICDSLRFGTYKYVRLSLPILLNIWFYMGYENISLQNRLRTVQDQRTKTLNDLCKLFIERSTQWIREMFQSSMNDAIFLIELDTLIGHLLHPIETISKLIEEILKKLIADFPRHMVWLISRSLSTRIGRRSLKTKELVQGAQKLFAENNQNNDVVRFRQILLYNISKKNLTRRSIVSNHQQQNKNEISLQLISPTLIQCMQNDQQFKFILPSNQFFLPNSMNLERLSDKAQVMTSLQHPKRLTIYCNNGMKREILVKCGDDLRKDCTMLTYLNLFNQCYRGEIPTIEPMSRIDDNEYDGERELKIWSRRKQQPLFVRTYFAVALNDSFGVIEWIPGLTSLKSLAEKQYSKTKCLEKQFQLAKNAFIKAVCPSHLNREKRVERFLQHFENFRPPILQNWQGRNFIRTTAVFSILGYILGLGDRHTDNVMFDTQTGQMIQVDFNCLFNRGEGFIVPELIPFRLTHNMISAMGTNGYEGLFRSTCEDVLLICRQYREIFSQTVQIFLYDKFLDWCNDRNELAEKSVFNVEARLFGITTRHINKLSRGNIMSVAGQIDYVLKEATDVNNLGALYYGWAAYI</sequence>
<organism evidence="16 17">
    <name type="scientific">Dermatophagoides pteronyssinus</name>
    <name type="common">European house dust mite</name>
    <dbReference type="NCBI Taxonomy" id="6956"/>
    <lineage>
        <taxon>Eukaryota</taxon>
        <taxon>Metazoa</taxon>
        <taxon>Ecdysozoa</taxon>
        <taxon>Arthropoda</taxon>
        <taxon>Chelicerata</taxon>
        <taxon>Arachnida</taxon>
        <taxon>Acari</taxon>
        <taxon>Acariformes</taxon>
        <taxon>Sarcoptiformes</taxon>
        <taxon>Astigmata</taxon>
        <taxon>Psoroptidia</taxon>
        <taxon>Analgoidea</taxon>
        <taxon>Pyroglyphidae</taxon>
        <taxon>Dermatophagoidinae</taxon>
        <taxon>Dermatophagoides</taxon>
    </lineage>
</organism>
<comment type="similarity">
    <text evidence="2">Belongs to the PI3/PI4-kinase family. ATM subfamily.</text>
</comment>
<reference evidence="16 17" key="1">
    <citation type="journal article" date="2018" name="J. Allergy Clin. Immunol.">
        <title>High-quality assembly of Dermatophagoides pteronyssinus genome and transcriptome reveals a wide range of novel allergens.</title>
        <authorList>
            <person name="Liu X.Y."/>
            <person name="Yang K.Y."/>
            <person name="Wang M.Q."/>
            <person name="Kwok J.S."/>
            <person name="Zeng X."/>
            <person name="Yang Z."/>
            <person name="Xiao X.J."/>
            <person name="Lau C.P."/>
            <person name="Li Y."/>
            <person name="Huang Z.M."/>
            <person name="Ba J.G."/>
            <person name="Yim A.K."/>
            <person name="Ouyang C.Y."/>
            <person name="Ngai S.M."/>
            <person name="Chan T.F."/>
            <person name="Leung E.L."/>
            <person name="Liu L."/>
            <person name="Liu Z.G."/>
            <person name="Tsui S.K."/>
        </authorList>
    </citation>
    <scope>NUCLEOTIDE SEQUENCE [LARGE SCALE GENOMIC DNA]</scope>
    <source>
        <strain evidence="16">Derp</strain>
    </source>
</reference>
<evidence type="ECO:0000256" key="10">
    <source>
        <dbReference type="ARBA" id="ARBA00023242"/>
    </source>
</evidence>
<evidence type="ECO:0000256" key="13">
    <source>
        <dbReference type="SAM" id="MobiDB-lite"/>
    </source>
</evidence>
<evidence type="ECO:0000256" key="2">
    <source>
        <dbReference type="ARBA" id="ARBA00010769"/>
    </source>
</evidence>
<dbReference type="SMART" id="SM01343">
    <property type="entry name" value="FATC"/>
    <property type="match status" value="1"/>
</dbReference>
<evidence type="ECO:0000256" key="9">
    <source>
        <dbReference type="ARBA" id="ARBA00022840"/>
    </source>
</evidence>
<evidence type="ECO:0000313" key="16">
    <source>
        <dbReference type="EMBL" id="KAH9423370.1"/>
    </source>
</evidence>
<feature type="domain" description="FATC" evidence="15">
    <location>
        <begin position="1560"/>
        <end position="1592"/>
    </location>
</feature>
<evidence type="ECO:0000259" key="15">
    <source>
        <dbReference type="PROSITE" id="PS51190"/>
    </source>
</evidence>
<dbReference type="Pfam" id="PF23593">
    <property type="entry name" value="HEAT_ATR"/>
    <property type="match status" value="1"/>
</dbReference>
<evidence type="ECO:0000256" key="6">
    <source>
        <dbReference type="ARBA" id="ARBA00022741"/>
    </source>
</evidence>
<dbReference type="InterPro" id="IPR050517">
    <property type="entry name" value="DDR_Repair_Kinase"/>
</dbReference>
<dbReference type="InterPro" id="IPR018936">
    <property type="entry name" value="PI3/4_kinase_CS"/>
</dbReference>
<reference evidence="16 17" key="2">
    <citation type="journal article" date="2022" name="Mol. Biol. Evol.">
        <title>Comparative Genomics Reveals Insights into the Divergent Evolution of Astigmatic Mites and Household Pest Adaptations.</title>
        <authorList>
            <person name="Xiong Q."/>
            <person name="Wan A.T."/>
            <person name="Liu X."/>
            <person name="Fung C.S."/>
            <person name="Xiao X."/>
            <person name="Malainual N."/>
            <person name="Hou J."/>
            <person name="Wang L."/>
            <person name="Wang M."/>
            <person name="Yang K.Y."/>
            <person name="Cui Y."/>
            <person name="Leung E.L."/>
            <person name="Nong W."/>
            <person name="Shin S.K."/>
            <person name="Au S.W."/>
            <person name="Jeong K.Y."/>
            <person name="Chew F.T."/>
            <person name="Hui J.H."/>
            <person name="Leung T.F."/>
            <person name="Tungtrongchitr A."/>
            <person name="Zhong N."/>
            <person name="Liu Z."/>
            <person name="Tsui S.K."/>
        </authorList>
    </citation>
    <scope>NUCLEOTIDE SEQUENCE [LARGE SCALE GENOMIC DNA]</scope>
    <source>
        <strain evidence="16">Derp</strain>
    </source>
</reference>
<dbReference type="InterPro" id="IPR036940">
    <property type="entry name" value="PI3/4_kinase_cat_sf"/>
</dbReference>
<dbReference type="EC" id="2.7.11.1" evidence="3"/>
<evidence type="ECO:0000259" key="14">
    <source>
        <dbReference type="PROSITE" id="PS50290"/>
    </source>
</evidence>
<dbReference type="InterPro" id="IPR011009">
    <property type="entry name" value="Kinase-like_dom_sf"/>
</dbReference>
<dbReference type="EMBL" id="NJHN03000032">
    <property type="protein sequence ID" value="KAH9423370.1"/>
    <property type="molecule type" value="Genomic_DNA"/>
</dbReference>
<name>A0ABQ8JLY1_DERPT</name>
<dbReference type="Proteomes" id="UP000887458">
    <property type="component" value="Unassembled WGS sequence"/>
</dbReference>
<proteinExistence type="inferred from homology"/>
<feature type="coiled-coil region" evidence="12">
    <location>
        <begin position="663"/>
        <end position="697"/>
    </location>
</feature>
<keyword evidence="6" id="KW-0547">Nucleotide-binding</keyword>
<feature type="compositionally biased region" description="Low complexity" evidence="13">
    <location>
        <begin position="421"/>
        <end position="437"/>
    </location>
</feature>
<gene>
    <name evidence="16" type="ORF">DERP_003649</name>
</gene>
<dbReference type="PROSITE" id="PS51190">
    <property type="entry name" value="FATC"/>
    <property type="match status" value="1"/>
</dbReference>
<evidence type="ECO:0000256" key="11">
    <source>
        <dbReference type="ARBA" id="ARBA00024420"/>
    </source>
</evidence>
<evidence type="ECO:0000256" key="5">
    <source>
        <dbReference type="ARBA" id="ARBA00022679"/>
    </source>
</evidence>
<dbReference type="SUPFAM" id="SSF56112">
    <property type="entry name" value="Protein kinase-like (PK-like)"/>
    <property type="match status" value="1"/>
</dbReference>
<feature type="domain" description="PI3K/PI4K catalytic" evidence="14">
    <location>
        <begin position="1241"/>
        <end position="1576"/>
    </location>
</feature>
<keyword evidence="7" id="KW-0227">DNA damage</keyword>
<keyword evidence="10" id="KW-0539">Nucleus</keyword>
<evidence type="ECO:0000256" key="12">
    <source>
        <dbReference type="SAM" id="Coils"/>
    </source>
</evidence>
<feature type="region of interest" description="Disordered" evidence="13">
    <location>
        <begin position="405"/>
        <end position="437"/>
    </location>
</feature>
<keyword evidence="5" id="KW-0808">Transferase</keyword>
<evidence type="ECO:0000256" key="1">
    <source>
        <dbReference type="ARBA" id="ARBA00004123"/>
    </source>
</evidence>
<dbReference type="PROSITE" id="PS50290">
    <property type="entry name" value="PI3_4_KINASE_3"/>
    <property type="match status" value="1"/>
</dbReference>
<dbReference type="PANTHER" id="PTHR11139">
    <property type="entry name" value="ATAXIA TELANGIECTASIA MUTATED ATM -RELATED"/>
    <property type="match status" value="1"/>
</dbReference>
<dbReference type="Gene3D" id="3.30.1010.10">
    <property type="entry name" value="Phosphatidylinositol 3-kinase Catalytic Subunit, Chain A, domain 4"/>
    <property type="match status" value="1"/>
</dbReference>
<dbReference type="InterPro" id="IPR057564">
    <property type="entry name" value="HEAT_ATR"/>
</dbReference>
<comment type="subcellular location">
    <subcellularLocation>
        <location evidence="1">Nucleus</location>
    </subcellularLocation>
</comment>
<evidence type="ECO:0000256" key="4">
    <source>
        <dbReference type="ARBA" id="ARBA00022527"/>
    </source>
</evidence>
<evidence type="ECO:0000256" key="3">
    <source>
        <dbReference type="ARBA" id="ARBA00012513"/>
    </source>
</evidence>